<dbReference type="AlphaFoldDB" id="A0A9B0WRN3"/>
<keyword evidence="1" id="KW-1133">Transmembrane helix</keyword>
<dbReference type="RefSeq" id="XP_006867524.1">
    <property type="nucleotide sequence ID" value="XM_006867462.1"/>
</dbReference>
<keyword evidence="1" id="KW-0472">Membrane</keyword>
<reference evidence="3" key="1">
    <citation type="submission" date="2025-08" db="UniProtKB">
        <authorList>
            <consortium name="RefSeq"/>
        </authorList>
    </citation>
    <scope>IDENTIFICATION</scope>
    <source>
        <tissue evidence="3">Spleen</tissue>
    </source>
</reference>
<sequence>MEKTCATFDLKTIILISIGSGILLVVLVLMGLIIKLYSKVATSAKPVT</sequence>
<gene>
    <name evidence="3" type="primary">LOC102815217</name>
</gene>
<evidence type="ECO:0000256" key="1">
    <source>
        <dbReference type="SAM" id="Phobius"/>
    </source>
</evidence>
<proteinExistence type="predicted"/>
<evidence type="ECO:0000313" key="2">
    <source>
        <dbReference type="Proteomes" id="UP000504623"/>
    </source>
</evidence>
<organism evidence="2 3">
    <name type="scientific">Chrysochloris asiatica</name>
    <name type="common">Cape golden mole</name>
    <dbReference type="NCBI Taxonomy" id="185453"/>
    <lineage>
        <taxon>Eukaryota</taxon>
        <taxon>Metazoa</taxon>
        <taxon>Chordata</taxon>
        <taxon>Craniata</taxon>
        <taxon>Vertebrata</taxon>
        <taxon>Euteleostomi</taxon>
        <taxon>Mammalia</taxon>
        <taxon>Eutheria</taxon>
        <taxon>Afrotheria</taxon>
        <taxon>Chrysochloridae</taxon>
        <taxon>Chrysochlorinae</taxon>
        <taxon>Chrysochloris</taxon>
    </lineage>
</organism>
<dbReference type="Proteomes" id="UP000504623">
    <property type="component" value="Unplaced"/>
</dbReference>
<protein>
    <submittedName>
        <fullName evidence="3">Protein FAM24A-like</fullName>
    </submittedName>
</protein>
<dbReference type="GeneID" id="102815217"/>
<accession>A0A9B0WRN3</accession>
<feature type="transmembrane region" description="Helical" evidence="1">
    <location>
        <begin position="12"/>
        <end position="34"/>
    </location>
</feature>
<name>A0A9B0WRN3_CHRAS</name>
<keyword evidence="2" id="KW-1185">Reference proteome</keyword>
<keyword evidence="1" id="KW-0812">Transmembrane</keyword>
<evidence type="ECO:0000313" key="3">
    <source>
        <dbReference type="RefSeq" id="XP_006867524.1"/>
    </source>
</evidence>